<evidence type="ECO:0000256" key="9">
    <source>
        <dbReference type="ARBA" id="ARBA00038158"/>
    </source>
</evidence>
<evidence type="ECO:0000256" key="3">
    <source>
        <dbReference type="ARBA" id="ARBA00022679"/>
    </source>
</evidence>
<name>A0AAD4KJT8_9EURO</name>
<comment type="catalytic activity">
    <reaction evidence="11">
        <text>L-methionyl-[protein] + S-adenosyl-L-methionine = S-methyl-L-methionyl-[protein] + S-adenosyl-L-homocysteine</text>
        <dbReference type="Rhea" id="RHEA:60560"/>
        <dbReference type="Rhea" id="RHEA-COMP:12313"/>
        <dbReference type="Rhea" id="RHEA-COMP:15592"/>
        <dbReference type="ChEBI" id="CHEBI:16044"/>
        <dbReference type="ChEBI" id="CHEBI:57856"/>
        <dbReference type="ChEBI" id="CHEBI:59789"/>
        <dbReference type="ChEBI" id="CHEBI:142742"/>
    </reaction>
    <physiologicalReaction direction="left-to-right" evidence="11">
        <dbReference type="Rhea" id="RHEA:60561"/>
    </physiologicalReaction>
</comment>
<keyword evidence="7" id="KW-0804">Transcription</keyword>
<dbReference type="GO" id="GO:0032259">
    <property type="term" value="P:methylation"/>
    <property type="evidence" value="ECO:0007669"/>
    <property type="project" value="UniProtKB-KW"/>
</dbReference>
<keyword evidence="6" id="KW-0805">Transcription regulation</keyword>
<dbReference type="RefSeq" id="XP_046067940.1">
    <property type="nucleotide sequence ID" value="XM_046218600.1"/>
</dbReference>
<keyword evidence="2 12" id="KW-0489">Methyltransferase</keyword>
<comment type="caution">
    <text evidence="12">The sequence shown here is derived from an EMBL/GenBank/DDBJ whole genome shotgun (WGS) entry which is preliminary data.</text>
</comment>
<protein>
    <recommendedName>
        <fullName evidence="10">Velvet complex subunit laeA</fullName>
    </recommendedName>
</protein>
<evidence type="ECO:0000256" key="1">
    <source>
        <dbReference type="ARBA" id="ARBA00004123"/>
    </source>
</evidence>
<dbReference type="InterPro" id="IPR029063">
    <property type="entry name" value="SAM-dependent_MTases_sf"/>
</dbReference>
<dbReference type="AlphaFoldDB" id="A0AAD4KJT8"/>
<dbReference type="Gene3D" id="3.40.50.150">
    <property type="entry name" value="Vaccinia Virus protein VP39"/>
    <property type="match status" value="1"/>
</dbReference>
<comment type="similarity">
    <text evidence="9">Belongs to the methyltransferase superfamily. LaeA methyltransferase family.</text>
</comment>
<keyword evidence="13" id="KW-1185">Reference proteome</keyword>
<dbReference type="GO" id="GO:0008168">
    <property type="term" value="F:methyltransferase activity"/>
    <property type="evidence" value="ECO:0007669"/>
    <property type="project" value="UniProtKB-KW"/>
</dbReference>
<evidence type="ECO:0000256" key="5">
    <source>
        <dbReference type="ARBA" id="ARBA00022969"/>
    </source>
</evidence>
<evidence type="ECO:0000256" key="8">
    <source>
        <dbReference type="ARBA" id="ARBA00023242"/>
    </source>
</evidence>
<dbReference type="GeneID" id="70248887"/>
<evidence type="ECO:0000256" key="11">
    <source>
        <dbReference type="ARBA" id="ARBA00047870"/>
    </source>
</evidence>
<proteinExistence type="inferred from homology"/>
<evidence type="ECO:0000256" key="2">
    <source>
        <dbReference type="ARBA" id="ARBA00022603"/>
    </source>
</evidence>
<gene>
    <name evidence="12" type="ORF">BGW36DRAFT_400064</name>
</gene>
<dbReference type="SUPFAM" id="SSF53335">
    <property type="entry name" value="S-adenosyl-L-methionine-dependent methyltransferases"/>
    <property type="match status" value="1"/>
</dbReference>
<evidence type="ECO:0000256" key="10">
    <source>
        <dbReference type="ARBA" id="ARBA00041581"/>
    </source>
</evidence>
<dbReference type="GO" id="GO:0005634">
    <property type="term" value="C:nucleus"/>
    <property type="evidence" value="ECO:0007669"/>
    <property type="project" value="UniProtKB-SubCell"/>
</dbReference>
<comment type="subcellular location">
    <subcellularLocation>
        <location evidence="1">Nucleus</location>
    </subcellularLocation>
</comment>
<dbReference type="PANTHER" id="PTHR43591:SF30">
    <property type="entry name" value="PROTEIN-METHIONINE METHYLTRANSFERASE LAEA"/>
    <property type="match status" value="1"/>
</dbReference>
<dbReference type="Pfam" id="PF13489">
    <property type="entry name" value="Methyltransf_23"/>
    <property type="match status" value="1"/>
</dbReference>
<evidence type="ECO:0000256" key="7">
    <source>
        <dbReference type="ARBA" id="ARBA00023163"/>
    </source>
</evidence>
<keyword evidence="8" id="KW-0539">Nucleus</keyword>
<keyword evidence="4" id="KW-0949">S-adenosyl-L-methionine</keyword>
<accession>A0AAD4KJT8</accession>
<organism evidence="12 13">
    <name type="scientific">Talaromyces proteolyticus</name>
    <dbReference type="NCBI Taxonomy" id="1131652"/>
    <lineage>
        <taxon>Eukaryota</taxon>
        <taxon>Fungi</taxon>
        <taxon>Dikarya</taxon>
        <taxon>Ascomycota</taxon>
        <taxon>Pezizomycotina</taxon>
        <taxon>Eurotiomycetes</taxon>
        <taxon>Eurotiomycetidae</taxon>
        <taxon>Eurotiales</taxon>
        <taxon>Trichocomaceae</taxon>
        <taxon>Talaromyces</taxon>
        <taxon>Talaromyces sect. Bacilispori</taxon>
    </lineage>
</organism>
<evidence type="ECO:0000256" key="4">
    <source>
        <dbReference type="ARBA" id="ARBA00022691"/>
    </source>
</evidence>
<evidence type="ECO:0000313" key="13">
    <source>
        <dbReference type="Proteomes" id="UP001201262"/>
    </source>
</evidence>
<evidence type="ECO:0000313" key="12">
    <source>
        <dbReference type="EMBL" id="KAH8691943.1"/>
    </source>
</evidence>
<evidence type="ECO:0000256" key="6">
    <source>
        <dbReference type="ARBA" id="ARBA00023015"/>
    </source>
</evidence>
<dbReference type="PANTHER" id="PTHR43591">
    <property type="entry name" value="METHYLTRANSFERASE"/>
    <property type="match status" value="1"/>
</dbReference>
<dbReference type="CDD" id="cd02440">
    <property type="entry name" value="AdoMet_MTases"/>
    <property type="match status" value="1"/>
</dbReference>
<dbReference type="GO" id="GO:0030435">
    <property type="term" value="P:sporulation resulting in formation of a cellular spore"/>
    <property type="evidence" value="ECO:0007669"/>
    <property type="project" value="UniProtKB-KW"/>
</dbReference>
<reference evidence="12" key="1">
    <citation type="submission" date="2021-12" db="EMBL/GenBank/DDBJ databases">
        <title>Convergent genome expansion in fungi linked to evolution of root-endophyte symbiosis.</title>
        <authorList>
            <consortium name="DOE Joint Genome Institute"/>
            <person name="Ke Y.-H."/>
            <person name="Bonito G."/>
            <person name="Liao H.-L."/>
            <person name="Looney B."/>
            <person name="Rojas-Flechas A."/>
            <person name="Nash J."/>
            <person name="Hameed K."/>
            <person name="Schadt C."/>
            <person name="Martin F."/>
            <person name="Crous P.W."/>
            <person name="Miettinen O."/>
            <person name="Magnuson J.K."/>
            <person name="Labbe J."/>
            <person name="Jacobson D."/>
            <person name="Doktycz M.J."/>
            <person name="Veneault-Fourrey C."/>
            <person name="Kuo A."/>
            <person name="Mondo S."/>
            <person name="Calhoun S."/>
            <person name="Riley R."/>
            <person name="Ohm R."/>
            <person name="LaButti K."/>
            <person name="Andreopoulos B."/>
            <person name="Pangilinan J."/>
            <person name="Nolan M."/>
            <person name="Tritt A."/>
            <person name="Clum A."/>
            <person name="Lipzen A."/>
            <person name="Daum C."/>
            <person name="Barry K."/>
            <person name="Grigoriev I.V."/>
            <person name="Vilgalys R."/>
        </authorList>
    </citation>
    <scope>NUCLEOTIDE SEQUENCE</scope>
    <source>
        <strain evidence="12">PMI_201</strain>
    </source>
</reference>
<dbReference type="EMBL" id="JAJTJA010000011">
    <property type="protein sequence ID" value="KAH8691943.1"/>
    <property type="molecule type" value="Genomic_DNA"/>
</dbReference>
<keyword evidence="3" id="KW-0808">Transferase</keyword>
<sequence>MEDKGLNHSYSYILPEQHPNHIENGRKYHGYHKGKYVWPCDEEEQDRLDLFHKVITEARKGDGLLYAPHPSNARVIDIGCGTGIWAIDIARKYPHAFVVGVDLADIQPLNHPKNCDFYAPRDFEHPWTLGENNWDVIHMQMLCGSVISWPSLYRRVFAHLRPGGWLEHVEIDFRPRSDECSLEHTYMHQWYQHLQLACEQSWRPIAYSASETKKILEKQGFVNIDHQIVGLPMNTWPDDKHEKEVGRWYNLAISESAETLSLAPFCRLLGFSRERVQHLAAEVRAEINTRKLRAFNILHIYQAQKPL</sequence>
<keyword evidence="5" id="KW-0749">Sporulation</keyword>
<dbReference type="Proteomes" id="UP001201262">
    <property type="component" value="Unassembled WGS sequence"/>
</dbReference>